<comment type="caution">
    <text evidence="2">The sequence shown here is derived from an EMBL/GenBank/DDBJ whole genome shotgun (WGS) entry which is preliminary data.</text>
</comment>
<feature type="region of interest" description="Disordered" evidence="1">
    <location>
        <begin position="63"/>
        <end position="85"/>
    </location>
</feature>
<reference evidence="2 3" key="1">
    <citation type="submission" date="2015-10" db="EMBL/GenBank/DDBJ databases">
        <title>Genome sequencing of Penicillium freii.</title>
        <authorList>
            <person name="Nguyen H.D."/>
            <person name="Visagie C.M."/>
            <person name="Seifert K.A."/>
        </authorList>
    </citation>
    <scope>NUCLEOTIDE SEQUENCE [LARGE SCALE GENOMIC DNA]</scope>
    <source>
        <strain evidence="2 3">DAOM 242723</strain>
    </source>
</reference>
<proteinExistence type="predicted"/>
<dbReference type="AlphaFoldDB" id="A0A117NKN0"/>
<dbReference type="STRING" id="48697.A0A117NKN0"/>
<name>A0A117NKN0_PENFR</name>
<evidence type="ECO:0000313" key="3">
    <source>
        <dbReference type="Proteomes" id="UP000055045"/>
    </source>
</evidence>
<sequence>MSKLGVAFHPAPICGKPLRATREYLETAKRLVACFQYFATEGLADKLEWNRICRIQREYGPEKFHTNPAREENEHGEEPSLRQPS</sequence>
<dbReference type="Proteomes" id="UP000055045">
    <property type="component" value="Unassembled WGS sequence"/>
</dbReference>
<evidence type="ECO:0000313" key="2">
    <source>
        <dbReference type="EMBL" id="KUM56330.1"/>
    </source>
</evidence>
<accession>A0A117NKN0</accession>
<evidence type="ECO:0000256" key="1">
    <source>
        <dbReference type="SAM" id="MobiDB-lite"/>
    </source>
</evidence>
<keyword evidence="3" id="KW-1185">Reference proteome</keyword>
<dbReference type="EMBL" id="LLXE01000506">
    <property type="protein sequence ID" value="KUM56330.1"/>
    <property type="molecule type" value="Genomic_DNA"/>
</dbReference>
<gene>
    <name evidence="2" type="ORF">ACN42_g10885</name>
</gene>
<protein>
    <submittedName>
        <fullName evidence="2">Uncharacterized protein</fullName>
    </submittedName>
</protein>
<organism evidence="2 3">
    <name type="scientific">Penicillium freii</name>
    <dbReference type="NCBI Taxonomy" id="48697"/>
    <lineage>
        <taxon>Eukaryota</taxon>
        <taxon>Fungi</taxon>
        <taxon>Dikarya</taxon>
        <taxon>Ascomycota</taxon>
        <taxon>Pezizomycotina</taxon>
        <taxon>Eurotiomycetes</taxon>
        <taxon>Eurotiomycetidae</taxon>
        <taxon>Eurotiales</taxon>
        <taxon>Aspergillaceae</taxon>
        <taxon>Penicillium</taxon>
    </lineage>
</organism>